<evidence type="ECO:0000256" key="1">
    <source>
        <dbReference type="SAM" id="MobiDB-lite"/>
    </source>
</evidence>
<proteinExistence type="predicted"/>
<organism evidence="2 3">
    <name type="scientific">Peronospora matthiolae</name>
    <dbReference type="NCBI Taxonomy" id="2874970"/>
    <lineage>
        <taxon>Eukaryota</taxon>
        <taxon>Sar</taxon>
        <taxon>Stramenopiles</taxon>
        <taxon>Oomycota</taxon>
        <taxon>Peronosporomycetes</taxon>
        <taxon>Peronosporales</taxon>
        <taxon>Peronosporaceae</taxon>
        <taxon>Peronospora</taxon>
    </lineage>
</organism>
<name>A0AAV1VGJ3_9STRA</name>
<evidence type="ECO:0000313" key="2">
    <source>
        <dbReference type="EMBL" id="CAK7945806.1"/>
    </source>
</evidence>
<evidence type="ECO:0008006" key="4">
    <source>
        <dbReference type="Google" id="ProtNLM"/>
    </source>
</evidence>
<comment type="caution">
    <text evidence="2">The sequence shown here is derived from an EMBL/GenBank/DDBJ whole genome shotgun (WGS) entry which is preliminary data.</text>
</comment>
<reference evidence="2" key="1">
    <citation type="submission" date="2024-01" db="EMBL/GenBank/DDBJ databases">
        <authorList>
            <person name="Webb A."/>
        </authorList>
    </citation>
    <scope>NUCLEOTIDE SEQUENCE</scope>
    <source>
        <strain evidence="2">Pm1</strain>
    </source>
</reference>
<gene>
    <name evidence="2" type="ORF">PM001_LOCUS30956</name>
</gene>
<sequence length="77" mass="8053">MQVRLPAGAAGGTATSKPCSSCLSISPAEQNTEACDELDVLFDSDSYQAGVVFLPSMLTSWSSTRQQAIRAITIDVG</sequence>
<dbReference type="EMBL" id="CAKLBY020000338">
    <property type="protein sequence ID" value="CAK7945806.1"/>
    <property type="molecule type" value="Genomic_DNA"/>
</dbReference>
<accession>A0AAV1VGJ3</accession>
<dbReference type="Proteomes" id="UP001162060">
    <property type="component" value="Unassembled WGS sequence"/>
</dbReference>
<evidence type="ECO:0000313" key="3">
    <source>
        <dbReference type="Proteomes" id="UP001162060"/>
    </source>
</evidence>
<dbReference type="AlphaFoldDB" id="A0AAV1VGJ3"/>
<protein>
    <recommendedName>
        <fullName evidence="4">Polyketide synthase</fullName>
    </recommendedName>
</protein>
<feature type="region of interest" description="Disordered" evidence="1">
    <location>
        <begin position="1"/>
        <end position="21"/>
    </location>
</feature>